<proteinExistence type="predicted"/>
<dbReference type="STRING" id="411471.SUBVAR_04261"/>
<evidence type="ECO:0008006" key="4">
    <source>
        <dbReference type="Google" id="ProtNLM"/>
    </source>
</evidence>
<gene>
    <name evidence="2" type="ORF">SUBVAR_04261</name>
</gene>
<dbReference type="HOGENOM" id="CLU_572261_0_0_9"/>
<accession>D1PIU6</accession>
<dbReference type="Proteomes" id="UP000003438">
    <property type="component" value="Unassembled WGS sequence"/>
</dbReference>
<feature type="signal peptide" evidence="1">
    <location>
        <begin position="1"/>
        <end position="26"/>
    </location>
</feature>
<sequence length="477" mass="52792">MKRLLSLALTAALTLELVACSGQPQTADTPETAATPQAVETAETAAIPVAGDFYAIQPVIGMNTLFNAGDVFYELRPRSGYCLLFRIDCDTATRGVLCSVPGCTHDSDACPAWLPGQIWDYTTFATEDTVYVYKARSYEEVTDWNSYYEQNVAPYLNDEDMLQGRTPQEFEISYHNRFVQLRQPACLYAMARDGSEQRRIDLSENLERNTALCWCDGTALYGCLSLDALDTPVQGFRVELATGQVTTFSMLAGEGIVAAEGRLLLTARVVSDVPFPDPQTEWEAYQAILQNATLECYSLDPASGKREKLLELPGSLIAQNGDFSGIAGGQLYFLEQQTQPEGDVLMTILAFDTTTGQQELEYHLPRKSVWMNDPTVVGLPDVAQQEGRYLWLIHSGDGGLLSMQILDRLSGVLYEPTMSSEQVRLQQDLGSPPLTDDGRFLLCVGRSDDFYDYHYALIDAEAFLQGSTDYTLITTVE</sequence>
<evidence type="ECO:0000256" key="1">
    <source>
        <dbReference type="SAM" id="SignalP"/>
    </source>
</evidence>
<dbReference type="AlphaFoldDB" id="D1PIU6"/>
<dbReference type="RefSeq" id="WP_007045708.1">
    <property type="nucleotide sequence ID" value="NZ_GG704769.1"/>
</dbReference>
<organism evidence="2 3">
    <name type="scientific">Subdoligranulum variabile DSM 15176</name>
    <dbReference type="NCBI Taxonomy" id="411471"/>
    <lineage>
        <taxon>Bacteria</taxon>
        <taxon>Bacillati</taxon>
        <taxon>Bacillota</taxon>
        <taxon>Clostridia</taxon>
        <taxon>Eubacteriales</taxon>
        <taxon>Oscillospiraceae</taxon>
        <taxon>Subdoligranulum</taxon>
    </lineage>
</organism>
<dbReference type="OrthoDB" id="1854535at2"/>
<feature type="chain" id="PRO_5038432500" description="DUF5050 domain-containing protein" evidence="1">
    <location>
        <begin position="27"/>
        <end position="477"/>
    </location>
</feature>
<evidence type="ECO:0000313" key="2">
    <source>
        <dbReference type="EMBL" id="EFB77455.1"/>
    </source>
</evidence>
<name>D1PIU6_9FIRM</name>
<keyword evidence="3" id="KW-1185">Reference proteome</keyword>
<dbReference type="EMBL" id="ACBY02000011">
    <property type="protein sequence ID" value="EFB77455.1"/>
    <property type="molecule type" value="Genomic_DNA"/>
</dbReference>
<protein>
    <recommendedName>
        <fullName evidence="4">DUF5050 domain-containing protein</fullName>
    </recommendedName>
</protein>
<reference evidence="2" key="1">
    <citation type="submission" date="2009-12" db="EMBL/GenBank/DDBJ databases">
        <authorList>
            <person name="Weinstock G."/>
            <person name="Sodergren E."/>
            <person name="Clifton S."/>
            <person name="Fulton L."/>
            <person name="Fulton B."/>
            <person name="Courtney L."/>
            <person name="Fronick C."/>
            <person name="Harrison M."/>
            <person name="Strong C."/>
            <person name="Farmer C."/>
            <person name="Delahaunty K."/>
            <person name="Markovic C."/>
            <person name="Hall O."/>
            <person name="Minx P."/>
            <person name="Tomlinson C."/>
            <person name="Mitreva M."/>
            <person name="Nelson J."/>
            <person name="Hou S."/>
            <person name="Wollam A."/>
            <person name="Pepin K.H."/>
            <person name="Johnson M."/>
            <person name="Bhonagiri V."/>
            <person name="Nash W.E."/>
            <person name="Warren W."/>
            <person name="Chinwalla A."/>
            <person name="Mardis E.R."/>
            <person name="Wilson R.K."/>
        </authorList>
    </citation>
    <scope>NUCLEOTIDE SEQUENCE [LARGE SCALE GENOMIC DNA]</scope>
    <source>
        <strain evidence="2">DSM 15176</strain>
    </source>
</reference>
<comment type="caution">
    <text evidence="2">The sequence shown here is derived from an EMBL/GenBank/DDBJ whole genome shotgun (WGS) entry which is preliminary data.</text>
</comment>
<keyword evidence="1" id="KW-0732">Signal</keyword>
<evidence type="ECO:0000313" key="3">
    <source>
        <dbReference type="Proteomes" id="UP000003438"/>
    </source>
</evidence>